<dbReference type="SMART" id="SM00382">
    <property type="entry name" value="AAA"/>
    <property type="match status" value="1"/>
</dbReference>
<evidence type="ECO:0000313" key="8">
    <source>
        <dbReference type="EMBL" id="RVT40303.1"/>
    </source>
</evidence>
<dbReference type="GO" id="GO:0005524">
    <property type="term" value="F:ATP binding"/>
    <property type="evidence" value="ECO:0007669"/>
    <property type="project" value="UniProtKB-KW"/>
</dbReference>
<dbReference type="GO" id="GO:0016887">
    <property type="term" value="F:ATP hydrolysis activity"/>
    <property type="evidence" value="ECO:0007669"/>
    <property type="project" value="InterPro"/>
</dbReference>
<dbReference type="RefSeq" id="WP_127691404.1">
    <property type="nucleotide sequence ID" value="NZ_RZUL01000004.1"/>
</dbReference>
<dbReference type="PANTHER" id="PTHR43499">
    <property type="entry name" value="ABC TRANSPORTER I FAMILY MEMBER 1"/>
    <property type="match status" value="1"/>
</dbReference>
<name>A0A437J698_9SPHN</name>
<dbReference type="InterPro" id="IPR003593">
    <property type="entry name" value="AAA+_ATPase"/>
</dbReference>
<dbReference type="InterPro" id="IPR005895">
    <property type="entry name" value="ABC_transptr_haem_export_CcmA"/>
</dbReference>
<dbReference type="EC" id="3.6.3.41" evidence="8"/>
<keyword evidence="9" id="KW-1185">Reference proteome</keyword>
<comment type="caution">
    <text evidence="8">The sequence shown here is derived from an EMBL/GenBank/DDBJ whole genome shotgun (WGS) entry which is preliminary data.</text>
</comment>
<dbReference type="GO" id="GO:0017004">
    <property type="term" value="P:cytochrome complex assembly"/>
    <property type="evidence" value="ECO:0007669"/>
    <property type="project" value="UniProtKB-KW"/>
</dbReference>
<evidence type="ECO:0000256" key="1">
    <source>
        <dbReference type="ARBA" id="ARBA00022448"/>
    </source>
</evidence>
<evidence type="ECO:0000256" key="5">
    <source>
        <dbReference type="ARBA" id="ARBA00022967"/>
    </source>
</evidence>
<evidence type="ECO:0000259" key="7">
    <source>
        <dbReference type="PROSITE" id="PS50893"/>
    </source>
</evidence>
<proteinExistence type="predicted"/>
<sequence>MSDARLTLSGVACVRGGRMLLTGIDLDLRAGDSVVLRGPNGTGKSSLIRAVAGLLPVYAGTVERHGAMALADEMLALDMQASLAGALAFWTKLDGQPDDQLHGAMAALRLASLADVPVRMLSTGQRKRAVLARVMASGAPIWLLDEPANGLDTLSLGLLDKVMARHLDQGGIILAASHQPLPLPRARDIDIGLYVPDAEADAA</sequence>
<keyword evidence="5" id="KW-1278">Translocase</keyword>
<accession>A0A437J698</accession>
<dbReference type="PROSITE" id="PS50893">
    <property type="entry name" value="ABC_TRANSPORTER_2"/>
    <property type="match status" value="1"/>
</dbReference>
<dbReference type="Proteomes" id="UP000282977">
    <property type="component" value="Unassembled WGS sequence"/>
</dbReference>
<keyword evidence="1" id="KW-0813">Transport</keyword>
<gene>
    <name evidence="8" type="primary">ccmA</name>
    <name evidence="8" type="ORF">ENE74_13380</name>
</gene>
<evidence type="ECO:0000256" key="6">
    <source>
        <dbReference type="ARBA" id="ARBA00023136"/>
    </source>
</evidence>
<keyword evidence="2" id="KW-0547">Nucleotide-binding</keyword>
<dbReference type="EMBL" id="RZUL01000004">
    <property type="protein sequence ID" value="RVT40303.1"/>
    <property type="molecule type" value="Genomic_DNA"/>
</dbReference>
<keyword evidence="4 8" id="KW-0067">ATP-binding</keyword>
<dbReference type="InterPro" id="IPR003439">
    <property type="entry name" value="ABC_transporter-like_ATP-bd"/>
</dbReference>
<dbReference type="GO" id="GO:0022857">
    <property type="term" value="F:transmembrane transporter activity"/>
    <property type="evidence" value="ECO:0007669"/>
    <property type="project" value="InterPro"/>
</dbReference>
<reference evidence="8 9" key="1">
    <citation type="submission" date="2019-01" db="EMBL/GenBank/DDBJ databases">
        <authorList>
            <person name="Chen W.-M."/>
        </authorList>
    </citation>
    <scope>NUCLEOTIDE SEQUENCE [LARGE SCALE GENOMIC DNA]</scope>
    <source>
        <strain evidence="8 9">TLA-22</strain>
    </source>
</reference>
<dbReference type="Gene3D" id="3.40.50.300">
    <property type="entry name" value="P-loop containing nucleotide triphosphate hydrolases"/>
    <property type="match status" value="1"/>
</dbReference>
<dbReference type="InterPro" id="IPR027417">
    <property type="entry name" value="P-loop_NTPase"/>
</dbReference>
<keyword evidence="3" id="KW-0201">Cytochrome c-type biogenesis</keyword>
<evidence type="ECO:0000256" key="3">
    <source>
        <dbReference type="ARBA" id="ARBA00022748"/>
    </source>
</evidence>
<organism evidence="8 9">
    <name type="scientific">Sphingobium algorifonticola</name>
    <dbReference type="NCBI Taxonomy" id="2008318"/>
    <lineage>
        <taxon>Bacteria</taxon>
        <taxon>Pseudomonadati</taxon>
        <taxon>Pseudomonadota</taxon>
        <taxon>Alphaproteobacteria</taxon>
        <taxon>Sphingomonadales</taxon>
        <taxon>Sphingomonadaceae</taxon>
        <taxon>Sphingobium</taxon>
    </lineage>
</organism>
<dbReference type="SUPFAM" id="SSF52540">
    <property type="entry name" value="P-loop containing nucleoside triphosphate hydrolases"/>
    <property type="match status" value="1"/>
</dbReference>
<evidence type="ECO:0000313" key="9">
    <source>
        <dbReference type="Proteomes" id="UP000282977"/>
    </source>
</evidence>
<dbReference type="Pfam" id="PF00005">
    <property type="entry name" value="ABC_tran"/>
    <property type="match status" value="1"/>
</dbReference>
<dbReference type="PANTHER" id="PTHR43499:SF1">
    <property type="entry name" value="ABC TRANSPORTER I FAMILY MEMBER 1"/>
    <property type="match status" value="1"/>
</dbReference>
<dbReference type="AlphaFoldDB" id="A0A437J698"/>
<keyword evidence="8" id="KW-0378">Hydrolase</keyword>
<evidence type="ECO:0000256" key="4">
    <source>
        <dbReference type="ARBA" id="ARBA00022840"/>
    </source>
</evidence>
<keyword evidence="6" id="KW-0472">Membrane</keyword>
<dbReference type="NCBIfam" id="TIGR01189">
    <property type="entry name" value="ccmA"/>
    <property type="match status" value="1"/>
</dbReference>
<feature type="domain" description="ABC transporter" evidence="7">
    <location>
        <begin position="6"/>
        <end position="203"/>
    </location>
</feature>
<evidence type="ECO:0000256" key="2">
    <source>
        <dbReference type="ARBA" id="ARBA00022741"/>
    </source>
</evidence>
<dbReference type="OrthoDB" id="9800654at2"/>
<protein>
    <submittedName>
        <fullName evidence="8">Heme ABC exporter ATP-binding protein CcmA</fullName>
        <ecNumber evidence="8">3.6.3.41</ecNumber>
    </submittedName>
</protein>